<evidence type="ECO:0000313" key="2">
    <source>
        <dbReference type="Proteomes" id="UP000232222"/>
    </source>
</evidence>
<organism evidence="1 2">
    <name type="scientific">Entomoplasma freundtii</name>
    <dbReference type="NCBI Taxonomy" id="74700"/>
    <lineage>
        <taxon>Bacteria</taxon>
        <taxon>Bacillati</taxon>
        <taxon>Mycoplasmatota</taxon>
        <taxon>Mollicutes</taxon>
        <taxon>Entomoplasmatales</taxon>
        <taxon>Entomoplasmataceae</taxon>
        <taxon>Entomoplasma</taxon>
    </lineage>
</organism>
<keyword evidence="2" id="KW-1185">Reference proteome</keyword>
<protein>
    <submittedName>
        <fullName evidence="1">Uncharacterized protein</fullName>
    </submittedName>
</protein>
<proteinExistence type="predicted"/>
<dbReference type="Proteomes" id="UP000232222">
    <property type="component" value="Chromosome"/>
</dbReference>
<evidence type="ECO:0000313" key="1">
    <source>
        <dbReference type="EMBL" id="ATZ16644.1"/>
    </source>
</evidence>
<accession>A0A2K8NSB7</accession>
<name>A0A2K8NSB7_9MOLU</name>
<sequence>MNFQIFQKANKKLVLWTGATGLFFLLVSLIIVFLLSALGIRIRLSLAIQLCINALLVWLTFILINKLPSLNSVIFKIATFRHPKTKKIFQNKVILNNWLYLYCFIFFTLIWLAEVMSFYFWTHNWYQAFHDYWWFCLILFIYNYCFYLLFFKIKAYLISNDSAFKKQAPKN</sequence>
<dbReference type="EMBL" id="CP024962">
    <property type="protein sequence ID" value="ATZ16644.1"/>
    <property type="molecule type" value="Genomic_DNA"/>
</dbReference>
<gene>
    <name evidence="1" type="ORF">EFREU_v1c06240</name>
</gene>
<reference evidence="1 2" key="1">
    <citation type="submission" date="2017-11" db="EMBL/GenBank/DDBJ databases">
        <title>Genome sequence of Entomoplasma freundtii BARC 318 (ATCC 51999).</title>
        <authorList>
            <person name="Lo W.-S."/>
            <person name="Gasparich G.E."/>
            <person name="Kuo C.-H."/>
        </authorList>
    </citation>
    <scope>NUCLEOTIDE SEQUENCE [LARGE SCALE GENOMIC DNA]</scope>
    <source>
        <strain evidence="1 2">BARC 318</strain>
    </source>
</reference>
<dbReference type="AlphaFoldDB" id="A0A2K8NSB7"/>
<dbReference type="KEGG" id="efr:EFREU_v1c06240"/>